<evidence type="ECO:0000313" key="4">
    <source>
        <dbReference type="Proteomes" id="UP000019804"/>
    </source>
</evidence>
<evidence type="ECO:0000256" key="1">
    <source>
        <dbReference type="SAM" id="SignalP"/>
    </source>
</evidence>
<dbReference type="Pfam" id="PF07648">
    <property type="entry name" value="Kazal_2"/>
    <property type="match status" value="1"/>
</dbReference>
<feature type="chain" id="PRO_5001498958" description="Kazal-like domain-containing protein" evidence="1">
    <location>
        <begin position="18"/>
        <end position="83"/>
    </location>
</feature>
<dbReference type="RefSeq" id="XP_040634189.1">
    <property type="nucleotide sequence ID" value="XM_040779475.1"/>
</dbReference>
<dbReference type="HOGENOM" id="CLU_2542198_0_0_1"/>
<dbReference type="InterPro" id="IPR002350">
    <property type="entry name" value="Kazal_dom"/>
</dbReference>
<accession>A0A017S1K1</accession>
<name>A0A017S1K1_ASPRC</name>
<feature type="domain" description="Kazal-like" evidence="2">
    <location>
        <begin position="22"/>
        <end position="79"/>
    </location>
</feature>
<organism evidence="3 4">
    <name type="scientific">Aspergillus ruber (strain CBS 135680)</name>
    <dbReference type="NCBI Taxonomy" id="1388766"/>
    <lineage>
        <taxon>Eukaryota</taxon>
        <taxon>Fungi</taxon>
        <taxon>Dikarya</taxon>
        <taxon>Ascomycota</taxon>
        <taxon>Pezizomycotina</taxon>
        <taxon>Eurotiomycetes</taxon>
        <taxon>Eurotiomycetidae</taxon>
        <taxon>Eurotiales</taxon>
        <taxon>Aspergillaceae</taxon>
        <taxon>Aspergillus</taxon>
        <taxon>Aspergillus subgen. Aspergillus</taxon>
    </lineage>
</organism>
<reference evidence="4" key="1">
    <citation type="journal article" date="2014" name="Nat. Commun.">
        <title>Genomic adaptations of the halophilic Dead Sea filamentous fungus Eurotium rubrum.</title>
        <authorList>
            <person name="Kis-Papo T."/>
            <person name="Weig A.R."/>
            <person name="Riley R."/>
            <person name="Persoh D."/>
            <person name="Salamov A."/>
            <person name="Sun H."/>
            <person name="Lipzen A."/>
            <person name="Wasser S.P."/>
            <person name="Rambold G."/>
            <person name="Grigoriev I.V."/>
            <person name="Nevo E."/>
        </authorList>
    </citation>
    <scope>NUCLEOTIDE SEQUENCE [LARGE SCALE GENOMIC DNA]</scope>
    <source>
        <strain evidence="4">CBS 135680</strain>
    </source>
</reference>
<dbReference type="CDD" id="cd00104">
    <property type="entry name" value="KAZAL_FS"/>
    <property type="match status" value="1"/>
</dbReference>
<keyword evidence="1" id="KW-0732">Signal</keyword>
<dbReference type="Gene3D" id="3.30.60.30">
    <property type="match status" value="1"/>
</dbReference>
<dbReference type="EMBL" id="KK088458">
    <property type="protein sequence ID" value="EYE90499.1"/>
    <property type="molecule type" value="Genomic_DNA"/>
</dbReference>
<dbReference type="OrthoDB" id="6614329at2759"/>
<evidence type="ECO:0000313" key="3">
    <source>
        <dbReference type="EMBL" id="EYE90499.1"/>
    </source>
</evidence>
<proteinExistence type="predicted"/>
<sequence>MKFLLATITFLIPLSFALPAPQEGDTQCQTFCTLEYNPQCGRDEAGNTRTFSNPCVFRKHNCENPEQVYTQVELSECNDSTSK</sequence>
<dbReference type="SUPFAM" id="SSF100895">
    <property type="entry name" value="Kazal-type serine protease inhibitors"/>
    <property type="match status" value="1"/>
</dbReference>
<dbReference type="GeneID" id="63694599"/>
<protein>
    <recommendedName>
        <fullName evidence="2">Kazal-like domain-containing protein</fullName>
    </recommendedName>
</protein>
<gene>
    <name evidence="3" type="ORF">EURHEDRAFT_381916</name>
</gene>
<dbReference type="Proteomes" id="UP000019804">
    <property type="component" value="Unassembled WGS sequence"/>
</dbReference>
<feature type="signal peptide" evidence="1">
    <location>
        <begin position="1"/>
        <end position="17"/>
    </location>
</feature>
<evidence type="ECO:0000259" key="2">
    <source>
        <dbReference type="PROSITE" id="PS51465"/>
    </source>
</evidence>
<dbReference type="InterPro" id="IPR036058">
    <property type="entry name" value="Kazal_dom_sf"/>
</dbReference>
<dbReference type="PROSITE" id="PS51465">
    <property type="entry name" value="KAZAL_2"/>
    <property type="match status" value="1"/>
</dbReference>
<keyword evidence="4" id="KW-1185">Reference proteome</keyword>
<dbReference type="AlphaFoldDB" id="A0A017S1K1"/>